<evidence type="ECO:0000256" key="1">
    <source>
        <dbReference type="PROSITE-ProRule" id="PRU00267"/>
    </source>
</evidence>
<name>A0A1A9WHL8_9MUSC</name>
<dbReference type="GO" id="GO:0005634">
    <property type="term" value="C:nucleus"/>
    <property type="evidence" value="ECO:0007669"/>
    <property type="project" value="UniProtKB-UniRule"/>
</dbReference>
<organism evidence="4 5">
    <name type="scientific">Glossina brevipalpis</name>
    <dbReference type="NCBI Taxonomy" id="37001"/>
    <lineage>
        <taxon>Eukaryota</taxon>
        <taxon>Metazoa</taxon>
        <taxon>Ecdysozoa</taxon>
        <taxon>Arthropoda</taxon>
        <taxon>Hexapoda</taxon>
        <taxon>Insecta</taxon>
        <taxon>Pterygota</taxon>
        <taxon>Neoptera</taxon>
        <taxon>Endopterygota</taxon>
        <taxon>Diptera</taxon>
        <taxon>Brachycera</taxon>
        <taxon>Muscomorpha</taxon>
        <taxon>Hippoboscoidea</taxon>
        <taxon>Glossinidae</taxon>
        <taxon>Glossina</taxon>
    </lineage>
</organism>
<dbReference type="InterPro" id="IPR009071">
    <property type="entry name" value="HMG_box_dom"/>
</dbReference>
<reference evidence="4" key="2">
    <citation type="submission" date="2020-05" db="UniProtKB">
        <authorList>
            <consortium name="EnsemblMetazoa"/>
        </authorList>
    </citation>
    <scope>IDENTIFICATION</scope>
    <source>
        <strain evidence="4">IAEA</strain>
    </source>
</reference>
<proteinExistence type="predicted"/>
<feature type="domain" description="HMG box" evidence="3">
    <location>
        <begin position="15"/>
        <end position="84"/>
    </location>
</feature>
<sequence>MSDQKFAKTKGSETKSNPRNSFFVFLQEYRQILKKTGLKGLHSTKVSKLAAEIWQRMSNDEKLPYKIWARISREQLSQDTSGNRKTRSKKPLLQQVGKGIHPREKQCASSADISRYFKELADSQPPVEILISCIWITKYEY</sequence>
<dbReference type="STRING" id="37001.A0A1A9WHL8"/>
<feature type="region of interest" description="Disordered" evidence="2">
    <location>
        <begin position="75"/>
        <end position="101"/>
    </location>
</feature>
<accession>A0A1A9WHL8</accession>
<keyword evidence="5" id="KW-1185">Reference proteome</keyword>
<evidence type="ECO:0000256" key="2">
    <source>
        <dbReference type="SAM" id="MobiDB-lite"/>
    </source>
</evidence>
<feature type="DNA-binding region" description="HMG box" evidence="1">
    <location>
        <begin position="15"/>
        <end position="84"/>
    </location>
</feature>
<dbReference type="AlphaFoldDB" id="A0A1A9WHL8"/>
<evidence type="ECO:0000313" key="5">
    <source>
        <dbReference type="Proteomes" id="UP000091820"/>
    </source>
</evidence>
<dbReference type="GO" id="GO:0003677">
    <property type="term" value="F:DNA binding"/>
    <property type="evidence" value="ECO:0007669"/>
    <property type="project" value="UniProtKB-UniRule"/>
</dbReference>
<dbReference type="EnsemblMetazoa" id="GBRI020136-RA">
    <property type="protein sequence ID" value="GBRI020136-PA"/>
    <property type="gene ID" value="GBRI020136"/>
</dbReference>
<dbReference type="PROSITE" id="PS50118">
    <property type="entry name" value="HMG_BOX_2"/>
    <property type="match status" value="1"/>
</dbReference>
<reference evidence="5" key="1">
    <citation type="submission" date="2014-03" db="EMBL/GenBank/DDBJ databases">
        <authorList>
            <person name="Aksoy S."/>
            <person name="Warren W."/>
            <person name="Wilson R.K."/>
        </authorList>
    </citation>
    <scope>NUCLEOTIDE SEQUENCE [LARGE SCALE GENOMIC DNA]</scope>
    <source>
        <strain evidence="5">IAEA</strain>
    </source>
</reference>
<dbReference type="InterPro" id="IPR036910">
    <property type="entry name" value="HMG_box_dom_sf"/>
</dbReference>
<dbReference type="Proteomes" id="UP000091820">
    <property type="component" value="Unassembled WGS sequence"/>
</dbReference>
<dbReference type="Pfam" id="PF00505">
    <property type="entry name" value="HMG_box"/>
    <property type="match status" value="1"/>
</dbReference>
<evidence type="ECO:0000259" key="3">
    <source>
        <dbReference type="PROSITE" id="PS50118"/>
    </source>
</evidence>
<keyword evidence="1" id="KW-0539">Nucleus</keyword>
<dbReference type="SUPFAM" id="SSF47095">
    <property type="entry name" value="HMG-box"/>
    <property type="match status" value="1"/>
</dbReference>
<dbReference type="VEuPathDB" id="VectorBase:GBRI020136"/>
<dbReference type="PANTHER" id="PTHR47658">
    <property type="entry name" value="HIGH MOBILITY GROUP B PROTEIN 12-RELATED"/>
    <property type="match status" value="1"/>
</dbReference>
<evidence type="ECO:0000313" key="4">
    <source>
        <dbReference type="EnsemblMetazoa" id="GBRI020136-PA"/>
    </source>
</evidence>
<dbReference type="Gene3D" id="1.10.30.10">
    <property type="entry name" value="High mobility group box domain"/>
    <property type="match status" value="1"/>
</dbReference>
<keyword evidence="1" id="KW-0238">DNA-binding</keyword>
<dbReference type="SMART" id="SM00398">
    <property type="entry name" value="HMG"/>
    <property type="match status" value="1"/>
</dbReference>
<protein>
    <recommendedName>
        <fullName evidence="3">HMG box domain-containing protein</fullName>
    </recommendedName>
</protein>